<name>W9AFC4_9BACI</name>
<reference evidence="2" key="2">
    <citation type="submission" date="2014-03" db="EMBL/GenBank/DDBJ databases">
        <authorList>
            <person name="Urmite Genomes"/>
        </authorList>
    </citation>
    <scope>NUCLEOTIDE SEQUENCE</scope>
    <source>
        <strain evidence="2">S1</strain>
    </source>
</reference>
<keyword evidence="3" id="KW-1185">Reference proteome</keyword>
<evidence type="ECO:0000256" key="1">
    <source>
        <dbReference type="SAM" id="Phobius"/>
    </source>
</evidence>
<dbReference type="Proteomes" id="UP000028863">
    <property type="component" value="Unassembled WGS sequence"/>
</dbReference>
<proteinExistence type="predicted"/>
<protein>
    <submittedName>
        <fullName evidence="2">Uncharacterized protein</fullName>
    </submittedName>
</protein>
<keyword evidence="1" id="KW-0472">Membrane</keyword>
<dbReference type="AlphaFoldDB" id="W9AFC4"/>
<organism evidence="2 3">
    <name type="scientific">Oceanobacillus picturae</name>
    <dbReference type="NCBI Taxonomy" id="171693"/>
    <lineage>
        <taxon>Bacteria</taxon>
        <taxon>Bacillati</taxon>
        <taxon>Bacillota</taxon>
        <taxon>Bacilli</taxon>
        <taxon>Bacillales</taxon>
        <taxon>Bacillaceae</taxon>
        <taxon>Oceanobacillus</taxon>
    </lineage>
</organism>
<sequence>MKMGGDRVQLWIILLIIFGGFIIFGLLYDLVAKKKNMNTDFQGGVKSLNEAKDIYAEKTLEDAKGKIGNNGKW</sequence>
<feature type="transmembrane region" description="Helical" evidence="1">
    <location>
        <begin position="12"/>
        <end position="31"/>
    </location>
</feature>
<keyword evidence="1" id="KW-1133">Transmembrane helix</keyword>
<evidence type="ECO:0000313" key="3">
    <source>
        <dbReference type="Proteomes" id="UP000028863"/>
    </source>
</evidence>
<evidence type="ECO:0000313" key="2">
    <source>
        <dbReference type="EMBL" id="CDO04429.1"/>
    </source>
</evidence>
<accession>W9AFC4</accession>
<reference evidence="2" key="1">
    <citation type="submission" date="2014-03" db="EMBL/GenBank/DDBJ databases">
        <title>Draft genome sequencing of Oceanobacillus picturae strain S1 isolated from human gut.</title>
        <authorList>
            <person name="Croce O."/>
            <person name="Lagier J.C."/>
            <person name="Raoult D."/>
        </authorList>
    </citation>
    <scope>NUCLEOTIDE SEQUENCE [LARGE SCALE GENOMIC DNA]</scope>
    <source>
        <strain evidence="2">S1</strain>
    </source>
</reference>
<comment type="caution">
    <text evidence="2">The sequence shown here is derived from an EMBL/GenBank/DDBJ whole genome shotgun (WGS) entry which is preliminary data.</text>
</comment>
<dbReference type="EMBL" id="CCAX010000002">
    <property type="protein sequence ID" value="CDO04429.1"/>
    <property type="molecule type" value="Genomic_DNA"/>
</dbReference>
<keyword evidence="1" id="KW-0812">Transmembrane</keyword>
<gene>
    <name evidence="2" type="ORF">BN988_02987</name>
</gene>